<protein>
    <submittedName>
        <fullName evidence="1">Uncharacterized protein</fullName>
    </submittedName>
</protein>
<reference evidence="1 2" key="2">
    <citation type="journal article" date="2022" name="Mol. Ecol. Resour.">
        <title>The genomes of chicory, endive, great burdock and yacon provide insights into Asteraceae paleo-polyploidization history and plant inulin production.</title>
        <authorList>
            <person name="Fan W."/>
            <person name="Wang S."/>
            <person name="Wang H."/>
            <person name="Wang A."/>
            <person name="Jiang F."/>
            <person name="Liu H."/>
            <person name="Zhao H."/>
            <person name="Xu D."/>
            <person name="Zhang Y."/>
        </authorList>
    </citation>
    <scope>NUCLEOTIDE SEQUENCE [LARGE SCALE GENOMIC DNA]</scope>
    <source>
        <strain evidence="2">cv. Yunnan</strain>
        <tissue evidence="1">Leaves</tissue>
    </source>
</reference>
<evidence type="ECO:0000313" key="1">
    <source>
        <dbReference type="EMBL" id="KAI3811179.1"/>
    </source>
</evidence>
<proteinExistence type="predicted"/>
<accession>A0ACB9ISD4</accession>
<dbReference type="Proteomes" id="UP001056120">
    <property type="component" value="Linkage Group LG07"/>
</dbReference>
<organism evidence="1 2">
    <name type="scientific">Smallanthus sonchifolius</name>
    <dbReference type="NCBI Taxonomy" id="185202"/>
    <lineage>
        <taxon>Eukaryota</taxon>
        <taxon>Viridiplantae</taxon>
        <taxon>Streptophyta</taxon>
        <taxon>Embryophyta</taxon>
        <taxon>Tracheophyta</taxon>
        <taxon>Spermatophyta</taxon>
        <taxon>Magnoliopsida</taxon>
        <taxon>eudicotyledons</taxon>
        <taxon>Gunneridae</taxon>
        <taxon>Pentapetalae</taxon>
        <taxon>asterids</taxon>
        <taxon>campanulids</taxon>
        <taxon>Asterales</taxon>
        <taxon>Asteraceae</taxon>
        <taxon>Asteroideae</taxon>
        <taxon>Heliantheae alliance</taxon>
        <taxon>Millerieae</taxon>
        <taxon>Smallanthus</taxon>
    </lineage>
</organism>
<evidence type="ECO:0000313" key="2">
    <source>
        <dbReference type="Proteomes" id="UP001056120"/>
    </source>
</evidence>
<gene>
    <name evidence="1" type="ORF">L1987_20897</name>
</gene>
<comment type="caution">
    <text evidence="1">The sequence shown here is derived from an EMBL/GenBank/DDBJ whole genome shotgun (WGS) entry which is preliminary data.</text>
</comment>
<reference evidence="2" key="1">
    <citation type="journal article" date="2022" name="Mol. Ecol. Resour.">
        <title>The genomes of chicory, endive, great burdock and yacon provide insights into Asteraceae palaeo-polyploidization history and plant inulin production.</title>
        <authorList>
            <person name="Fan W."/>
            <person name="Wang S."/>
            <person name="Wang H."/>
            <person name="Wang A."/>
            <person name="Jiang F."/>
            <person name="Liu H."/>
            <person name="Zhao H."/>
            <person name="Xu D."/>
            <person name="Zhang Y."/>
        </authorList>
    </citation>
    <scope>NUCLEOTIDE SEQUENCE [LARGE SCALE GENOMIC DNA]</scope>
    <source>
        <strain evidence="2">cv. Yunnan</strain>
    </source>
</reference>
<dbReference type="EMBL" id="CM042024">
    <property type="protein sequence ID" value="KAI3811179.1"/>
    <property type="molecule type" value="Genomic_DNA"/>
</dbReference>
<keyword evidence="2" id="KW-1185">Reference proteome</keyword>
<name>A0ACB9ISD4_9ASTR</name>
<sequence>MGGTELMASTGCLVESRVLPGHGMGRLCVGADPEDVAEPRADSEVIVESAEEAELRVEEEPPNGPKMLYSDGEGDTDESEKVDLMKGKTVCRVQVTKSGMTI</sequence>